<keyword evidence="2" id="KW-1185">Reference proteome</keyword>
<organism evidence="1 2">
    <name type="scientific">Nepenthes gracilis</name>
    <name type="common">Slender pitcher plant</name>
    <dbReference type="NCBI Taxonomy" id="150966"/>
    <lineage>
        <taxon>Eukaryota</taxon>
        <taxon>Viridiplantae</taxon>
        <taxon>Streptophyta</taxon>
        <taxon>Embryophyta</taxon>
        <taxon>Tracheophyta</taxon>
        <taxon>Spermatophyta</taxon>
        <taxon>Magnoliopsida</taxon>
        <taxon>eudicotyledons</taxon>
        <taxon>Gunneridae</taxon>
        <taxon>Pentapetalae</taxon>
        <taxon>Caryophyllales</taxon>
        <taxon>Nepenthaceae</taxon>
        <taxon>Nepenthes</taxon>
    </lineage>
</organism>
<dbReference type="Proteomes" id="UP001279734">
    <property type="component" value="Unassembled WGS sequence"/>
</dbReference>
<evidence type="ECO:0000313" key="1">
    <source>
        <dbReference type="EMBL" id="GMH02061.1"/>
    </source>
</evidence>
<reference evidence="1" key="1">
    <citation type="submission" date="2023-05" db="EMBL/GenBank/DDBJ databases">
        <title>Nepenthes gracilis genome sequencing.</title>
        <authorList>
            <person name="Fukushima K."/>
        </authorList>
    </citation>
    <scope>NUCLEOTIDE SEQUENCE</scope>
    <source>
        <strain evidence="1">SING2019-196</strain>
    </source>
</reference>
<gene>
    <name evidence="1" type="ORF">Nepgr_003900</name>
</gene>
<evidence type="ECO:0000313" key="2">
    <source>
        <dbReference type="Proteomes" id="UP001279734"/>
    </source>
</evidence>
<dbReference type="EMBL" id="BSYO01000003">
    <property type="protein sequence ID" value="GMH02061.1"/>
    <property type="molecule type" value="Genomic_DNA"/>
</dbReference>
<accession>A0AAD3S0H7</accession>
<name>A0AAD3S0H7_NEPGR</name>
<protein>
    <submittedName>
        <fullName evidence="1">Uncharacterized protein</fullName>
    </submittedName>
</protein>
<proteinExistence type="predicted"/>
<sequence length="337" mass="36341">MKLCFCKLVPGSSPGAASIGQVASKCPDNHAVVDKSQNVAIRHANVQLNSFNSFTRCPDPFTDAVYPGKGMEDQEDVQQPEELLMDPIIAKSYIMKCGIISFEVKIGHMPIRPITDADHLDALGISNCHEEAVGPPAICSSYLVAPNDQFDRYGLLTRFTHQNGSFGWYVELPGYLHNPEMAFARFASFCHNGRTGWKLGTVEAGLDQNCAIPKVCIWGSTGYGSPANKLVQLSTGQWAGSLEKVYSSRKLCLDDLPAAVERGCMYAGPPNSASQVKVHSSLGSQQSLAGSPMTSSGLVKKIVEDEDELHGIGKLRKNIEEIKLQLGASRASPEIGG</sequence>
<comment type="caution">
    <text evidence="1">The sequence shown here is derived from an EMBL/GenBank/DDBJ whole genome shotgun (WGS) entry which is preliminary data.</text>
</comment>
<dbReference type="AlphaFoldDB" id="A0AAD3S0H7"/>